<organism evidence="1 2">
    <name type="scientific">Corallibacter vietnamensis</name>
    <dbReference type="NCBI Taxonomy" id="904130"/>
    <lineage>
        <taxon>Bacteria</taxon>
        <taxon>Pseudomonadati</taxon>
        <taxon>Bacteroidota</taxon>
        <taxon>Flavobacteriia</taxon>
        <taxon>Flavobacteriales</taxon>
        <taxon>Flavobacteriaceae</taxon>
        <taxon>Corallibacter</taxon>
    </lineage>
</organism>
<accession>A0ABP7HG75</accession>
<dbReference type="PANTHER" id="PTHR43611:SF3">
    <property type="entry name" value="FLAVIN MONONUCLEOTIDE HYDROLASE 1, CHLOROPLATIC"/>
    <property type="match status" value="1"/>
</dbReference>
<dbReference type="RefSeq" id="WP_344730959.1">
    <property type="nucleotide sequence ID" value="NZ_BAABBI010000006.1"/>
</dbReference>
<dbReference type="SFLD" id="SFLDS00003">
    <property type="entry name" value="Haloacid_Dehalogenase"/>
    <property type="match status" value="1"/>
</dbReference>
<comment type="caution">
    <text evidence="1">The sequence shown here is derived from an EMBL/GenBank/DDBJ whole genome shotgun (WGS) entry which is preliminary data.</text>
</comment>
<reference evidence="2" key="1">
    <citation type="journal article" date="2019" name="Int. J. Syst. Evol. Microbiol.">
        <title>The Global Catalogue of Microorganisms (GCM) 10K type strain sequencing project: providing services to taxonomists for standard genome sequencing and annotation.</title>
        <authorList>
            <consortium name="The Broad Institute Genomics Platform"/>
            <consortium name="The Broad Institute Genome Sequencing Center for Infectious Disease"/>
            <person name="Wu L."/>
            <person name="Ma J."/>
        </authorList>
    </citation>
    <scope>NUCLEOTIDE SEQUENCE [LARGE SCALE GENOMIC DNA]</scope>
    <source>
        <strain evidence="2">JCM 17525</strain>
    </source>
</reference>
<dbReference type="InterPro" id="IPR036412">
    <property type="entry name" value="HAD-like_sf"/>
</dbReference>
<proteinExistence type="predicted"/>
<dbReference type="SFLD" id="SFLDG01129">
    <property type="entry name" value="C1.5:_HAD__Beta-PGM__Phosphata"/>
    <property type="match status" value="1"/>
</dbReference>
<dbReference type="InterPro" id="IPR023214">
    <property type="entry name" value="HAD_sf"/>
</dbReference>
<name>A0ABP7HG75_9FLAO</name>
<dbReference type="InterPro" id="IPR023198">
    <property type="entry name" value="PGP-like_dom2"/>
</dbReference>
<dbReference type="InterPro" id="IPR006439">
    <property type="entry name" value="HAD-SF_hydro_IA"/>
</dbReference>
<dbReference type="NCBIfam" id="TIGR01509">
    <property type="entry name" value="HAD-SF-IA-v3"/>
    <property type="match status" value="1"/>
</dbReference>
<dbReference type="Proteomes" id="UP001501456">
    <property type="component" value="Unassembled WGS sequence"/>
</dbReference>
<dbReference type="SUPFAM" id="SSF56784">
    <property type="entry name" value="HAD-like"/>
    <property type="match status" value="1"/>
</dbReference>
<evidence type="ECO:0000313" key="1">
    <source>
        <dbReference type="EMBL" id="GAA3791648.1"/>
    </source>
</evidence>
<dbReference type="Gene3D" id="1.10.150.240">
    <property type="entry name" value="Putative phosphatase, domain 2"/>
    <property type="match status" value="1"/>
</dbReference>
<gene>
    <name evidence="1" type="ORF">GCM10022271_25070</name>
</gene>
<sequence>MIKTLIFDFGDVFINLDKQGAITNALNLFEIETFPEELTAINSLYEQGLISTNEFLEFYQDNFPALDKSSILDAWNCILKDFPSHRLEFIQQLKNDKQYNLILLSNTNELHIEWIKNEIRFYEDFKNCFNKFYLSHEINLRKPDTAIYDFVLKENNLAPETCLFIDDLKENTDSAALLGINTWNINPETDDVTQLFITNKHLF</sequence>
<dbReference type="Pfam" id="PF00702">
    <property type="entry name" value="Hydrolase"/>
    <property type="match status" value="1"/>
</dbReference>
<dbReference type="PANTHER" id="PTHR43611">
    <property type="entry name" value="ALPHA-D-GLUCOSE 1-PHOSPHATE PHOSPHATASE"/>
    <property type="match status" value="1"/>
</dbReference>
<dbReference type="EMBL" id="BAABBI010000006">
    <property type="protein sequence ID" value="GAA3791648.1"/>
    <property type="molecule type" value="Genomic_DNA"/>
</dbReference>
<evidence type="ECO:0000313" key="2">
    <source>
        <dbReference type="Proteomes" id="UP001501456"/>
    </source>
</evidence>
<protein>
    <submittedName>
        <fullName evidence="1">HAD family phosphatase</fullName>
    </submittedName>
</protein>
<keyword evidence="2" id="KW-1185">Reference proteome</keyword>
<dbReference type="Gene3D" id="3.40.50.1000">
    <property type="entry name" value="HAD superfamily/HAD-like"/>
    <property type="match status" value="1"/>
</dbReference>
<dbReference type="CDD" id="cd02603">
    <property type="entry name" value="HAD_sEH-N_like"/>
    <property type="match status" value="1"/>
</dbReference>